<evidence type="ECO:0000256" key="18">
    <source>
        <dbReference type="ARBA" id="ARBA00049504"/>
    </source>
</evidence>
<dbReference type="AlphaFoldDB" id="A0A1B1Z7Z0"/>
<evidence type="ECO:0000256" key="9">
    <source>
        <dbReference type="ARBA" id="ARBA00022679"/>
    </source>
</evidence>
<evidence type="ECO:0000256" key="11">
    <source>
        <dbReference type="ARBA" id="ARBA00022842"/>
    </source>
</evidence>
<evidence type="ECO:0000256" key="16">
    <source>
        <dbReference type="ARBA" id="ARBA00032853"/>
    </source>
</evidence>
<keyword evidence="7 19" id="KW-1003">Cell membrane</keyword>
<evidence type="ECO:0000256" key="10">
    <source>
        <dbReference type="ARBA" id="ARBA00022692"/>
    </source>
</evidence>
<dbReference type="GO" id="GO:0005886">
    <property type="term" value="C:plasma membrane"/>
    <property type="evidence" value="ECO:0007669"/>
    <property type="project" value="UniProtKB-SubCell"/>
</dbReference>
<dbReference type="EMBL" id="CP016761">
    <property type="protein sequence ID" value="ANX13550.1"/>
    <property type="molecule type" value="Genomic_DNA"/>
</dbReference>
<evidence type="ECO:0000256" key="12">
    <source>
        <dbReference type="ARBA" id="ARBA00022989"/>
    </source>
</evidence>
<dbReference type="EC" id="2.7.8.26" evidence="5 19"/>
<feature type="transmembrane region" description="Helical" evidence="19">
    <location>
        <begin position="149"/>
        <end position="170"/>
    </location>
</feature>
<accession>A0A1B1Z7Z0</accession>
<feature type="transmembrane region" description="Helical" evidence="19">
    <location>
        <begin position="12"/>
        <end position="34"/>
    </location>
</feature>
<keyword evidence="9 19" id="KW-0808">Transferase</keyword>
<feature type="transmembrane region" description="Helical" evidence="19">
    <location>
        <begin position="120"/>
        <end position="143"/>
    </location>
</feature>
<evidence type="ECO:0000313" key="21">
    <source>
        <dbReference type="Proteomes" id="UP000077412"/>
    </source>
</evidence>
<keyword evidence="8 19" id="KW-0169">Cobalamin biosynthesis</keyword>
<feature type="transmembrane region" description="Helical" evidence="19">
    <location>
        <begin position="70"/>
        <end position="92"/>
    </location>
</feature>
<comment type="catalytic activity">
    <reaction evidence="17 19">
        <text>alpha-ribazole + adenosylcob(III)inamide-GDP = adenosylcob(III)alamin + GMP + H(+)</text>
        <dbReference type="Rhea" id="RHEA:16049"/>
        <dbReference type="ChEBI" id="CHEBI:10329"/>
        <dbReference type="ChEBI" id="CHEBI:15378"/>
        <dbReference type="ChEBI" id="CHEBI:18408"/>
        <dbReference type="ChEBI" id="CHEBI:58115"/>
        <dbReference type="ChEBI" id="CHEBI:60487"/>
        <dbReference type="EC" id="2.7.8.26"/>
    </reaction>
</comment>
<evidence type="ECO:0000256" key="3">
    <source>
        <dbReference type="ARBA" id="ARBA00004663"/>
    </source>
</evidence>
<dbReference type="RefSeq" id="WP_066292543.1">
    <property type="nucleotide sequence ID" value="NZ_CP016761.1"/>
</dbReference>
<comment type="similarity">
    <text evidence="4 19">Belongs to the CobS family.</text>
</comment>
<protein>
    <recommendedName>
        <fullName evidence="6 19">Adenosylcobinamide-GDP ribazoletransferase</fullName>
        <ecNumber evidence="5 19">2.7.8.26</ecNumber>
    </recommendedName>
    <alternativeName>
        <fullName evidence="16 19">Cobalamin synthase</fullName>
    </alternativeName>
    <alternativeName>
        <fullName evidence="15 19">Cobalamin-5'-phosphate synthase</fullName>
    </alternativeName>
</protein>
<comment type="cofactor">
    <cofactor evidence="1 19">
        <name>Mg(2+)</name>
        <dbReference type="ChEBI" id="CHEBI:18420"/>
    </cofactor>
</comment>
<evidence type="ECO:0000256" key="5">
    <source>
        <dbReference type="ARBA" id="ARBA00013200"/>
    </source>
</evidence>
<keyword evidence="13 19" id="KW-0472">Membrane</keyword>
<comment type="function">
    <text evidence="14 19">Joins adenosylcobinamide-GDP and alpha-ribazole to generate adenosylcobalamin (Ado-cobalamin). Also synthesizes adenosylcobalamin 5'-phosphate from adenosylcobinamide-GDP and alpha-ribazole 5'-phosphate.</text>
</comment>
<comment type="pathway">
    <text evidence="3 19">Cofactor biosynthesis; adenosylcobalamin biosynthesis; adenosylcobalamin from cob(II)yrinate a,c-diamide: step 7/7.</text>
</comment>
<evidence type="ECO:0000256" key="2">
    <source>
        <dbReference type="ARBA" id="ARBA00004651"/>
    </source>
</evidence>
<comment type="catalytic activity">
    <reaction evidence="18 19">
        <text>alpha-ribazole 5'-phosphate + adenosylcob(III)inamide-GDP = adenosylcob(III)alamin 5'-phosphate + GMP + H(+)</text>
        <dbReference type="Rhea" id="RHEA:23560"/>
        <dbReference type="ChEBI" id="CHEBI:15378"/>
        <dbReference type="ChEBI" id="CHEBI:57918"/>
        <dbReference type="ChEBI" id="CHEBI:58115"/>
        <dbReference type="ChEBI" id="CHEBI:60487"/>
        <dbReference type="ChEBI" id="CHEBI:60493"/>
        <dbReference type="EC" id="2.7.8.26"/>
    </reaction>
</comment>
<dbReference type="HAMAP" id="MF_00719">
    <property type="entry name" value="CobS"/>
    <property type="match status" value="1"/>
</dbReference>
<evidence type="ECO:0000256" key="6">
    <source>
        <dbReference type="ARBA" id="ARBA00015850"/>
    </source>
</evidence>
<dbReference type="KEGG" id="far:ABE41_016185"/>
<feature type="transmembrane region" description="Helical" evidence="19">
    <location>
        <begin position="46"/>
        <end position="64"/>
    </location>
</feature>
<dbReference type="Pfam" id="PF02654">
    <property type="entry name" value="CobS"/>
    <property type="match status" value="1"/>
</dbReference>
<keyword evidence="12 19" id="KW-1133">Transmembrane helix</keyword>
<dbReference type="GO" id="GO:0051073">
    <property type="term" value="F:adenosylcobinamide-GDP ribazoletransferase activity"/>
    <property type="evidence" value="ECO:0007669"/>
    <property type="project" value="UniProtKB-UniRule"/>
</dbReference>
<evidence type="ECO:0000256" key="8">
    <source>
        <dbReference type="ARBA" id="ARBA00022573"/>
    </source>
</evidence>
<dbReference type="NCBIfam" id="TIGR00317">
    <property type="entry name" value="cobS"/>
    <property type="match status" value="1"/>
</dbReference>
<dbReference type="InterPro" id="IPR003805">
    <property type="entry name" value="CobS"/>
</dbReference>
<dbReference type="GO" id="GO:0008818">
    <property type="term" value="F:cobalamin 5'-phosphate synthase activity"/>
    <property type="evidence" value="ECO:0007669"/>
    <property type="project" value="UniProtKB-UniRule"/>
</dbReference>
<dbReference type="UniPathway" id="UPA00148">
    <property type="reaction ID" value="UER00238"/>
</dbReference>
<keyword evidence="11 19" id="KW-0460">Magnesium</keyword>
<dbReference type="STRING" id="255247.ABE41_016185"/>
<evidence type="ECO:0000256" key="14">
    <source>
        <dbReference type="ARBA" id="ARBA00025228"/>
    </source>
</evidence>
<evidence type="ECO:0000256" key="17">
    <source>
        <dbReference type="ARBA" id="ARBA00048623"/>
    </source>
</evidence>
<reference evidence="20 21" key="1">
    <citation type="submission" date="2016-08" db="EMBL/GenBank/DDBJ databases">
        <title>Complete genome sequence of Fictibacillus arsenicus G25-54, a strain with toxicity to nematodes and a potential arsenic-resistance activity.</title>
        <authorList>
            <person name="Zheng Z."/>
        </authorList>
    </citation>
    <scope>NUCLEOTIDE SEQUENCE [LARGE SCALE GENOMIC DNA]</scope>
    <source>
        <strain evidence="20 21">G25-54</strain>
    </source>
</reference>
<feature type="transmembrane region" description="Helical" evidence="19">
    <location>
        <begin position="191"/>
        <end position="210"/>
    </location>
</feature>
<evidence type="ECO:0000256" key="19">
    <source>
        <dbReference type="HAMAP-Rule" id="MF_00719"/>
    </source>
</evidence>
<proteinExistence type="inferred from homology"/>
<evidence type="ECO:0000313" key="20">
    <source>
        <dbReference type="EMBL" id="ANX13550.1"/>
    </source>
</evidence>
<feature type="transmembrane region" description="Helical" evidence="19">
    <location>
        <begin position="216"/>
        <end position="235"/>
    </location>
</feature>
<dbReference type="PANTHER" id="PTHR34148">
    <property type="entry name" value="ADENOSYLCOBINAMIDE-GDP RIBAZOLETRANSFERASE"/>
    <property type="match status" value="1"/>
</dbReference>
<evidence type="ECO:0000256" key="7">
    <source>
        <dbReference type="ARBA" id="ARBA00022475"/>
    </source>
</evidence>
<dbReference type="GO" id="GO:0009236">
    <property type="term" value="P:cobalamin biosynthetic process"/>
    <property type="evidence" value="ECO:0007669"/>
    <property type="project" value="UniProtKB-UniRule"/>
</dbReference>
<organism evidence="20 21">
    <name type="scientific">Fictibacillus arsenicus</name>
    <dbReference type="NCBI Taxonomy" id="255247"/>
    <lineage>
        <taxon>Bacteria</taxon>
        <taxon>Bacillati</taxon>
        <taxon>Bacillota</taxon>
        <taxon>Bacilli</taxon>
        <taxon>Bacillales</taxon>
        <taxon>Fictibacillaceae</taxon>
        <taxon>Fictibacillus</taxon>
    </lineage>
</organism>
<keyword evidence="21" id="KW-1185">Reference proteome</keyword>
<keyword evidence="10 19" id="KW-0812">Transmembrane</keyword>
<sequence>MQTEQRTVKFSSLHGLGLAFQFLTILPIHQSFVWNLQTARWSIMNYPIVGFVIGILASIQVSMLEQVMNISPLILTVYLFSFSIIITGGLHLDGWMDLSDAYFSRGTNEKKLEIMKDSRVGAFGVLSVLFLLGWRFAFMYEIINGSDEFVWVLFLFIPFLARTGMVYVLIKAPLVKKNGMAFAMKEAVAPQLTAILIGYLILALIVSYFAGALLLVAGLIVGGIMFALISCRFFIKNFGGITGDMLGACVEGTETWLWFAGWLLLCFVTV</sequence>
<dbReference type="OrthoDB" id="9794626at2"/>
<evidence type="ECO:0000256" key="13">
    <source>
        <dbReference type="ARBA" id="ARBA00023136"/>
    </source>
</evidence>
<evidence type="ECO:0000256" key="4">
    <source>
        <dbReference type="ARBA" id="ARBA00010561"/>
    </source>
</evidence>
<comment type="subcellular location">
    <subcellularLocation>
        <location evidence="2 19">Cell membrane</location>
        <topology evidence="2 19">Multi-pass membrane protein</topology>
    </subcellularLocation>
</comment>
<evidence type="ECO:0000256" key="1">
    <source>
        <dbReference type="ARBA" id="ARBA00001946"/>
    </source>
</evidence>
<evidence type="ECO:0000256" key="15">
    <source>
        <dbReference type="ARBA" id="ARBA00032605"/>
    </source>
</evidence>
<dbReference type="Proteomes" id="UP000077412">
    <property type="component" value="Chromosome"/>
</dbReference>
<gene>
    <name evidence="19" type="primary">cobS</name>
    <name evidence="20" type="ORF">ABE41_016185</name>
</gene>
<dbReference type="PANTHER" id="PTHR34148:SF1">
    <property type="entry name" value="ADENOSYLCOBINAMIDE-GDP RIBAZOLETRANSFERASE"/>
    <property type="match status" value="1"/>
</dbReference>
<name>A0A1B1Z7Z0_9BACL</name>